<sequence>MWITSFFLPLPPVPTYCTSLELENRCSLSKIFIRGKSHMVRDQGNMLSVKGLEGNFRQEIWHQTGPVNRHLIVTHDLDFLGREILNVYNHQLRSCAELI</sequence>
<evidence type="ECO:0000313" key="2">
    <source>
        <dbReference type="Proteomes" id="UP000499080"/>
    </source>
</evidence>
<dbReference type="AlphaFoldDB" id="A0A4Y2NM91"/>
<reference evidence="1 2" key="1">
    <citation type="journal article" date="2019" name="Sci. Rep.">
        <title>Orb-weaving spider Araneus ventricosus genome elucidates the spidroin gene catalogue.</title>
        <authorList>
            <person name="Kono N."/>
            <person name="Nakamura H."/>
            <person name="Ohtoshi R."/>
            <person name="Moran D.A.P."/>
            <person name="Shinohara A."/>
            <person name="Yoshida Y."/>
            <person name="Fujiwara M."/>
            <person name="Mori M."/>
            <person name="Tomita M."/>
            <person name="Arakawa K."/>
        </authorList>
    </citation>
    <scope>NUCLEOTIDE SEQUENCE [LARGE SCALE GENOMIC DNA]</scope>
</reference>
<organism evidence="1 2">
    <name type="scientific">Araneus ventricosus</name>
    <name type="common">Orbweaver spider</name>
    <name type="synonym">Epeira ventricosa</name>
    <dbReference type="NCBI Taxonomy" id="182803"/>
    <lineage>
        <taxon>Eukaryota</taxon>
        <taxon>Metazoa</taxon>
        <taxon>Ecdysozoa</taxon>
        <taxon>Arthropoda</taxon>
        <taxon>Chelicerata</taxon>
        <taxon>Arachnida</taxon>
        <taxon>Araneae</taxon>
        <taxon>Araneomorphae</taxon>
        <taxon>Entelegynae</taxon>
        <taxon>Araneoidea</taxon>
        <taxon>Araneidae</taxon>
        <taxon>Araneus</taxon>
    </lineage>
</organism>
<dbReference type="EMBL" id="BGPR01009296">
    <property type="protein sequence ID" value="GBN39147.1"/>
    <property type="molecule type" value="Genomic_DNA"/>
</dbReference>
<accession>A0A4Y2NM91</accession>
<name>A0A4Y2NM91_ARAVE</name>
<evidence type="ECO:0000313" key="1">
    <source>
        <dbReference type="EMBL" id="GBN39147.1"/>
    </source>
</evidence>
<protein>
    <submittedName>
        <fullName evidence="1">Uncharacterized protein</fullName>
    </submittedName>
</protein>
<dbReference type="Proteomes" id="UP000499080">
    <property type="component" value="Unassembled WGS sequence"/>
</dbReference>
<proteinExistence type="predicted"/>
<keyword evidence="2" id="KW-1185">Reference proteome</keyword>
<gene>
    <name evidence="1" type="ORF">AVEN_39868_1</name>
</gene>
<comment type="caution">
    <text evidence="1">The sequence shown here is derived from an EMBL/GenBank/DDBJ whole genome shotgun (WGS) entry which is preliminary data.</text>
</comment>